<gene>
    <name evidence="1" type="ORF">BDR25DRAFT_296064</name>
</gene>
<proteinExistence type="predicted"/>
<keyword evidence="2" id="KW-1185">Reference proteome</keyword>
<evidence type="ECO:0000313" key="1">
    <source>
        <dbReference type="EMBL" id="KAF2464897.1"/>
    </source>
</evidence>
<organism evidence="1 2">
    <name type="scientific">Lindgomyces ingoldianus</name>
    <dbReference type="NCBI Taxonomy" id="673940"/>
    <lineage>
        <taxon>Eukaryota</taxon>
        <taxon>Fungi</taxon>
        <taxon>Dikarya</taxon>
        <taxon>Ascomycota</taxon>
        <taxon>Pezizomycotina</taxon>
        <taxon>Dothideomycetes</taxon>
        <taxon>Pleosporomycetidae</taxon>
        <taxon>Pleosporales</taxon>
        <taxon>Lindgomycetaceae</taxon>
        <taxon>Lindgomyces</taxon>
    </lineage>
</organism>
<name>A0ACB6QDC0_9PLEO</name>
<evidence type="ECO:0000313" key="2">
    <source>
        <dbReference type="Proteomes" id="UP000799755"/>
    </source>
</evidence>
<comment type="caution">
    <text evidence="1">The sequence shown here is derived from an EMBL/GenBank/DDBJ whole genome shotgun (WGS) entry which is preliminary data.</text>
</comment>
<accession>A0ACB6QDC0</accession>
<reference evidence="1" key="1">
    <citation type="journal article" date="2020" name="Stud. Mycol.">
        <title>101 Dothideomycetes genomes: a test case for predicting lifestyles and emergence of pathogens.</title>
        <authorList>
            <person name="Haridas S."/>
            <person name="Albert R."/>
            <person name="Binder M."/>
            <person name="Bloem J."/>
            <person name="Labutti K."/>
            <person name="Salamov A."/>
            <person name="Andreopoulos B."/>
            <person name="Baker S."/>
            <person name="Barry K."/>
            <person name="Bills G."/>
            <person name="Bluhm B."/>
            <person name="Cannon C."/>
            <person name="Castanera R."/>
            <person name="Culley D."/>
            <person name="Daum C."/>
            <person name="Ezra D."/>
            <person name="Gonzalez J."/>
            <person name="Henrissat B."/>
            <person name="Kuo A."/>
            <person name="Liang C."/>
            <person name="Lipzen A."/>
            <person name="Lutzoni F."/>
            <person name="Magnuson J."/>
            <person name="Mondo S."/>
            <person name="Nolan M."/>
            <person name="Ohm R."/>
            <person name="Pangilinan J."/>
            <person name="Park H.-J."/>
            <person name="Ramirez L."/>
            <person name="Alfaro M."/>
            <person name="Sun H."/>
            <person name="Tritt A."/>
            <person name="Yoshinaga Y."/>
            <person name="Zwiers L.-H."/>
            <person name="Turgeon B."/>
            <person name="Goodwin S."/>
            <person name="Spatafora J."/>
            <person name="Crous P."/>
            <person name="Grigoriev I."/>
        </authorList>
    </citation>
    <scope>NUCLEOTIDE SEQUENCE</scope>
    <source>
        <strain evidence="1">ATCC 200398</strain>
    </source>
</reference>
<dbReference type="Proteomes" id="UP000799755">
    <property type="component" value="Unassembled WGS sequence"/>
</dbReference>
<sequence>MFYSHEVLTSRKYGVATVWLVATLGSKSNLRKINRKAILDVDVPKACRTIIDPAAPMALRLQGNLLYGVSRVYLQQCGYVLSDAQNAENSMRMMLKVMKNAGLDPDAGKAKPDQLVLQDDPSFLPEFVLPPPELLADLDIPLFQTPRSGESQSLTPFGSQQAHATPEAQIGGLVLPSSSSRGAGGLVLAGDDGDGAGTMGGPSGIVGEEGIMEPLEEPDFGFDADGNYIEFTPGPVISGTPAVPGAPTVPSDAGASARVRREHEEGHRAGAELHGDEMDIDLPAFGDDLLESEAFPTSAPVQVEERIEHMESSSTAAAPMHRKQRTARTLPVDSTMELRNKDLADWNTNYLRNMEEASRIKNKQWVATQAKKNAEHWVWGAGIGGIGNRLAGATGPTPFDRFYGDALFELITGHTRKGPAGKKHDRDSGIDDETQNQSRRVRHRTDEDQEEIGHVEDEETMFAPGGDEEVELPREAPSALDDQQVFSAMPWNISASIRGSSAIPRSGRVGHGRASRMISASPLHGRGRSIPGGLEALRNLEGEDEFGNLGSDDFGFAPAGAGPDSDDVSGEQQPIQTSTRVREALSSEGENFLTFVADAIVMKRQRIRAGLEHRSDILQAEAATNVDEVLFEEVLPPVENTKIVAAQGLMMVLALGTKGLLHVRQNDGFEEIGLSLTDKALGMQAVVEDAQEESEVEGGEGHFEEQRVDSTESEGESGAESENADSDDDQDSLYDG</sequence>
<protein>
    <submittedName>
        <fullName evidence="1">Uncharacterized protein</fullName>
    </submittedName>
</protein>
<dbReference type="EMBL" id="MU003533">
    <property type="protein sequence ID" value="KAF2464897.1"/>
    <property type="molecule type" value="Genomic_DNA"/>
</dbReference>